<dbReference type="Pfam" id="PF24298">
    <property type="entry name" value="DUF7482"/>
    <property type="match status" value="1"/>
</dbReference>
<dbReference type="OrthoDB" id="165082at2"/>
<keyword evidence="3" id="KW-1185">Reference proteome</keyword>
<name>L0A756_DEIPD</name>
<evidence type="ECO:0000313" key="2">
    <source>
        <dbReference type="EMBL" id="AFZ69284.1"/>
    </source>
</evidence>
<protein>
    <recommendedName>
        <fullName evidence="1">DUF7482 domain-containing protein</fullName>
    </recommendedName>
</protein>
<dbReference type="RefSeq" id="WP_015231186.1">
    <property type="nucleotide sequence ID" value="NC_019789.1"/>
</dbReference>
<proteinExistence type="predicted"/>
<accession>L0A756</accession>
<evidence type="ECO:0000313" key="3">
    <source>
        <dbReference type="Proteomes" id="UP000010467"/>
    </source>
</evidence>
<organism evidence="2 3">
    <name type="scientific">Deinococcus peraridilitoris (strain DSM 19664 / LMG 22246 / CIP 109416 / KR-200)</name>
    <dbReference type="NCBI Taxonomy" id="937777"/>
    <lineage>
        <taxon>Bacteria</taxon>
        <taxon>Thermotogati</taxon>
        <taxon>Deinococcota</taxon>
        <taxon>Deinococci</taxon>
        <taxon>Deinococcales</taxon>
        <taxon>Deinococcaceae</taxon>
        <taxon>Deinococcus</taxon>
    </lineage>
</organism>
<keyword evidence="2" id="KW-0614">Plasmid</keyword>
<dbReference type="InterPro" id="IPR055905">
    <property type="entry name" value="DUF7482"/>
</dbReference>
<dbReference type="Proteomes" id="UP000010467">
    <property type="component" value="Plasmid pDEIPE01"/>
</dbReference>
<gene>
    <name evidence="2" type="ordered locus">Deipe_3869</name>
</gene>
<geneLocation type="plasmid" evidence="2 3">
    <name>pDEIPE01</name>
</geneLocation>
<evidence type="ECO:0000259" key="1">
    <source>
        <dbReference type="Pfam" id="PF24298"/>
    </source>
</evidence>
<dbReference type="KEGG" id="dpd:Deipe_3869"/>
<sequence length="186" mass="19758">MARNLIVTTIVAVLMAGFVLAYLALNPAAAQGGMGDMGGMTTSEHTIPPVQGYAAGEKIFFLHTETSDPQVAEMLTSMMGSPVLVVPALAKVPKEALADLYVFTNGLKGGGPLGFQPDVFDRPPGEKGYSPLRALNQVTWKNPGRARVLKSAEAVQQDAQRGEVTLKRTGIVVNTPFVTWPQGGHR</sequence>
<dbReference type="AlphaFoldDB" id="L0A756"/>
<dbReference type="HOGENOM" id="CLU_1452232_0_0_0"/>
<feature type="domain" description="DUF7482" evidence="1">
    <location>
        <begin position="56"/>
        <end position="184"/>
    </location>
</feature>
<reference evidence="3" key="1">
    <citation type="submission" date="2012-03" db="EMBL/GenBank/DDBJ databases">
        <title>Complete sequence of plasmid 1 of Deinococcus peraridilitoris DSM 19664.</title>
        <authorList>
            <person name="Lucas S."/>
            <person name="Copeland A."/>
            <person name="Lapidus A."/>
            <person name="Glavina del Rio T."/>
            <person name="Dalin E."/>
            <person name="Tice H."/>
            <person name="Bruce D."/>
            <person name="Goodwin L."/>
            <person name="Pitluck S."/>
            <person name="Peters L."/>
            <person name="Mikhailova N."/>
            <person name="Lu M."/>
            <person name="Kyrpides N."/>
            <person name="Mavromatis K."/>
            <person name="Ivanova N."/>
            <person name="Brettin T."/>
            <person name="Detter J.C."/>
            <person name="Han C."/>
            <person name="Larimer F."/>
            <person name="Land M."/>
            <person name="Hauser L."/>
            <person name="Markowitz V."/>
            <person name="Cheng J.-F."/>
            <person name="Hugenholtz P."/>
            <person name="Woyke T."/>
            <person name="Wu D."/>
            <person name="Pukall R."/>
            <person name="Steenblock K."/>
            <person name="Brambilla E."/>
            <person name="Klenk H.-P."/>
            <person name="Eisen J.A."/>
        </authorList>
    </citation>
    <scope>NUCLEOTIDE SEQUENCE [LARGE SCALE GENOMIC DNA]</scope>
    <source>
        <strain evidence="3">DSM 19664 / LMG 22246 / CIP 109416 / KR-200</strain>
        <plasmid evidence="3">Plasmid pDEIPE01</plasmid>
    </source>
</reference>
<dbReference type="PATRIC" id="fig|937777.3.peg.3881"/>
<dbReference type="EMBL" id="CP003383">
    <property type="protein sequence ID" value="AFZ69284.1"/>
    <property type="molecule type" value="Genomic_DNA"/>
</dbReference>